<protein>
    <submittedName>
        <fullName evidence="1">Uncharacterized protein</fullName>
    </submittedName>
</protein>
<comment type="caution">
    <text evidence="1">The sequence shown here is derived from an EMBL/GenBank/DDBJ whole genome shotgun (WGS) entry which is preliminary data.</text>
</comment>
<evidence type="ECO:0000313" key="2">
    <source>
        <dbReference type="Proteomes" id="UP000606776"/>
    </source>
</evidence>
<dbReference type="EMBL" id="JADEWB010000218">
    <property type="protein sequence ID" value="MBE9238843.1"/>
    <property type="molecule type" value="Genomic_DNA"/>
</dbReference>
<organism evidence="1 2">
    <name type="scientific">Sphaerospermopsis aphanizomenoides LEGE 00250</name>
    <dbReference type="NCBI Taxonomy" id="2777972"/>
    <lineage>
        <taxon>Bacteria</taxon>
        <taxon>Bacillati</taxon>
        <taxon>Cyanobacteriota</taxon>
        <taxon>Cyanophyceae</taxon>
        <taxon>Nostocales</taxon>
        <taxon>Aphanizomenonaceae</taxon>
        <taxon>Sphaerospermopsis</taxon>
        <taxon>Sphaerospermopsis aphanizomenoides</taxon>
    </lineage>
</organism>
<evidence type="ECO:0000313" key="1">
    <source>
        <dbReference type="EMBL" id="MBE9238843.1"/>
    </source>
</evidence>
<dbReference type="RefSeq" id="WP_193944178.1">
    <property type="nucleotide sequence ID" value="NZ_JADEWB010000218.1"/>
</dbReference>
<reference evidence="1 2" key="1">
    <citation type="submission" date="2020-10" db="EMBL/GenBank/DDBJ databases">
        <authorList>
            <person name="Castelo-Branco R."/>
            <person name="Eusebio N."/>
            <person name="Adriana R."/>
            <person name="Vieira A."/>
            <person name="Brugerolle De Fraissinette N."/>
            <person name="Rezende De Castro R."/>
            <person name="Schneider M.P."/>
            <person name="Vasconcelos V."/>
            <person name="Leao P.N."/>
        </authorList>
    </citation>
    <scope>NUCLEOTIDE SEQUENCE [LARGE SCALE GENOMIC DNA]</scope>
    <source>
        <strain evidence="1 2">LEGE 00250</strain>
    </source>
</reference>
<gene>
    <name evidence="1" type="ORF">IQ227_23185</name>
</gene>
<proteinExistence type="predicted"/>
<accession>A0ABR9VK36</accession>
<sequence>MQHLQQLLATENSQISQLLKLSLYGLQATLNQARIEYPNDPGNDLCENVILEIHNLLEPEVITESPENVVIDEAKPEQLLNVLNVLNELREVFNTDLELNFYLGNAPLQSQNDGDLWNEIHRKLLRVPEDLATNWKKRALEMAQKVGATEDYINIEHFPFVRDEIIYPGLNGTVQAKGLCLSKKAFFKSEIAPLYNSEDLQLLAGFLLLYTKFIEIDPDLHHALKSVFSFDVVSLKSQPEQRQLYLEALSDRLQRTQKTEENIDPIINLRAWIDMDESIHSLVFVPPAERYSWWGKLQQESRRILKKVANKAIKAGHDVKIRQLSGLYADICAYSKDDLQLDHGGTPGEVLTCLRLYTRINQEEHPGRVLFRSLR</sequence>
<name>A0ABR9VK36_9CYAN</name>
<dbReference type="Proteomes" id="UP000606776">
    <property type="component" value="Unassembled WGS sequence"/>
</dbReference>
<keyword evidence="2" id="KW-1185">Reference proteome</keyword>